<dbReference type="Proteomes" id="UP000009170">
    <property type="component" value="Unassembled WGS sequence"/>
</dbReference>
<protein>
    <submittedName>
        <fullName evidence="2">DNA repair protein XRCC4, C-terminal</fullName>
    </submittedName>
</protein>
<dbReference type="EMBL" id="CAID01000011">
    <property type="protein sequence ID" value="CEF99725.1"/>
    <property type="molecule type" value="Genomic_DNA"/>
</dbReference>
<feature type="region of interest" description="Disordered" evidence="1">
    <location>
        <begin position="227"/>
        <end position="335"/>
    </location>
</feature>
<dbReference type="AlphaFoldDB" id="A0A090M656"/>
<feature type="compositionally biased region" description="Basic and acidic residues" evidence="1">
    <location>
        <begin position="293"/>
        <end position="311"/>
    </location>
</feature>
<dbReference type="RefSeq" id="XP_003082115.2">
    <property type="nucleotide sequence ID" value="XM_003082067.2"/>
</dbReference>
<sequence>MPLLTAVTRRVSGRDVVILTTQRACDVPEIAVELRDVDDARAFAGQLTPPRRDDASARVALTDPRRQLVDDVFEFALESCARENEVELVWRYDAAAFEATFGSGARRGDGDESDGDGEYARRRIGVVTLRTMTHCIDRTVELARVVEERTLGRMAAEATSAALERTSAARRALSEEATRAVEETKEDMARRFLALMNAKKMEIMRFREELASAETELEDLRARCERARGASVAGDDEGTSTGGANGRESDDDDDDAEYYTTDEDLDPTQRGGRVSARKRFGKSQTQPTQSERGGAKRPSEIPRASIDEKEGRAKRKVPSKDKSFLANTLALLDAD</sequence>
<feature type="compositionally biased region" description="Acidic residues" evidence="1">
    <location>
        <begin position="249"/>
        <end position="266"/>
    </location>
</feature>
<dbReference type="SUPFAM" id="SSF58022">
    <property type="entry name" value="XRCC4, C-terminal oligomerization domain"/>
    <property type="match status" value="1"/>
</dbReference>
<dbReference type="KEGG" id="ota:OT_ostta11g02930"/>
<reference evidence="2 3" key="2">
    <citation type="journal article" date="2014" name="BMC Genomics">
        <title>An improved genome of the model marine alga Ostreococcus tauri unfolds by assessing Illumina de novo assemblies.</title>
        <authorList>
            <person name="Blanc-Mathieu R."/>
            <person name="Verhelst B."/>
            <person name="Derelle E."/>
            <person name="Rombauts S."/>
            <person name="Bouget F.Y."/>
            <person name="Carre I."/>
            <person name="Chateau A."/>
            <person name="Eyre-Walker A."/>
            <person name="Grimsley N."/>
            <person name="Moreau H."/>
            <person name="Piegu B."/>
            <person name="Rivals E."/>
            <person name="Schackwitz W."/>
            <person name="Van de Peer Y."/>
            <person name="Piganeau G."/>
        </authorList>
    </citation>
    <scope>NUCLEOTIDE SEQUENCE [LARGE SCALE GENOMIC DNA]</scope>
    <source>
        <strain evidence="3">OTTH 0595 / CCAP 157/2 / RCC745</strain>
    </source>
</reference>
<keyword evidence="3" id="KW-1185">Reference proteome</keyword>
<organism evidence="2 3">
    <name type="scientific">Ostreococcus tauri</name>
    <name type="common">Marine green alga</name>
    <dbReference type="NCBI Taxonomy" id="70448"/>
    <lineage>
        <taxon>Eukaryota</taxon>
        <taxon>Viridiplantae</taxon>
        <taxon>Chlorophyta</taxon>
        <taxon>Mamiellophyceae</taxon>
        <taxon>Mamiellales</taxon>
        <taxon>Bathycoccaceae</taxon>
        <taxon>Ostreococcus</taxon>
    </lineage>
</organism>
<gene>
    <name evidence="2" type="ORF">OT_ostta11g02930</name>
</gene>
<comment type="caution">
    <text evidence="2">The sequence shown here is derived from an EMBL/GenBank/DDBJ whole genome shotgun (WGS) entry which is preliminary data.</text>
</comment>
<evidence type="ECO:0000313" key="2">
    <source>
        <dbReference type="EMBL" id="CEF99725.1"/>
    </source>
</evidence>
<name>A0A090M656_OSTTA</name>
<reference evidence="3" key="1">
    <citation type="journal article" date="2006" name="Proc. Natl. Acad. Sci. U.S.A.">
        <title>Genome analysis of the smallest free-living eukaryote Ostreococcus tauri unveils many unique features.</title>
        <authorList>
            <person name="Derelle E."/>
            <person name="Ferraz C."/>
            <person name="Rombauts S."/>
            <person name="Rouze P."/>
            <person name="Worden A.Z."/>
            <person name="Robbens S."/>
            <person name="Partensky F."/>
            <person name="Degroeve S."/>
            <person name="Echeynie S."/>
            <person name="Cooke R."/>
            <person name="Saeys Y."/>
            <person name="Wuyts J."/>
            <person name="Jabbari K."/>
            <person name="Bowler C."/>
            <person name="Panaud O."/>
            <person name="Piegu B."/>
            <person name="Ball S.G."/>
            <person name="Ral J.-P."/>
            <person name="Bouget F.-Y."/>
            <person name="Piganeau G."/>
            <person name="De Baets B."/>
            <person name="Picard A."/>
            <person name="Delseny M."/>
            <person name="Demaille J."/>
            <person name="Van de Peer Y."/>
            <person name="Moreau H."/>
        </authorList>
    </citation>
    <scope>NUCLEOTIDE SEQUENCE [LARGE SCALE GENOMIC DNA]</scope>
    <source>
        <strain evidence="3">OTTH 0595 / CCAP 157/2 / RCC745</strain>
    </source>
</reference>
<evidence type="ECO:0000313" key="3">
    <source>
        <dbReference type="Proteomes" id="UP000009170"/>
    </source>
</evidence>
<proteinExistence type="predicted"/>
<evidence type="ECO:0000256" key="1">
    <source>
        <dbReference type="SAM" id="MobiDB-lite"/>
    </source>
</evidence>
<feature type="compositionally biased region" description="Polar residues" evidence="1">
    <location>
        <begin position="282"/>
        <end position="291"/>
    </location>
</feature>
<accession>A0A090M656</accession>
<dbReference type="GeneID" id="9835947"/>
<dbReference type="InParanoid" id="A0A090M656"/>